<keyword evidence="4" id="KW-1185">Reference proteome</keyword>
<dbReference type="CDD" id="cd01610">
    <property type="entry name" value="PAP2_like"/>
    <property type="match status" value="1"/>
</dbReference>
<dbReference type="InterPro" id="IPR036938">
    <property type="entry name" value="PAP2/HPO_sf"/>
</dbReference>
<keyword evidence="1" id="KW-0472">Membrane</keyword>
<evidence type="ECO:0000259" key="2">
    <source>
        <dbReference type="SMART" id="SM00014"/>
    </source>
</evidence>
<dbReference type="InterPro" id="IPR000326">
    <property type="entry name" value="PAP2/HPO"/>
</dbReference>
<dbReference type="Pfam" id="PF01569">
    <property type="entry name" value="PAP2"/>
    <property type="match status" value="1"/>
</dbReference>
<dbReference type="EMBL" id="JBITYT010000012">
    <property type="protein sequence ID" value="MFI9122766.1"/>
    <property type="molecule type" value="Genomic_DNA"/>
</dbReference>
<evidence type="ECO:0000313" key="3">
    <source>
        <dbReference type="EMBL" id="MFI9122766.1"/>
    </source>
</evidence>
<dbReference type="SUPFAM" id="SSF48317">
    <property type="entry name" value="Acid phosphatase/Vanadium-dependent haloperoxidase"/>
    <property type="match status" value="1"/>
</dbReference>
<evidence type="ECO:0000313" key="4">
    <source>
        <dbReference type="Proteomes" id="UP001614391"/>
    </source>
</evidence>
<gene>
    <name evidence="3" type="ORF">ACIGW0_25815</name>
</gene>
<keyword evidence="1" id="KW-0812">Transmembrane</keyword>
<feature type="transmembrane region" description="Helical" evidence="1">
    <location>
        <begin position="142"/>
        <end position="163"/>
    </location>
</feature>
<accession>A0ABW8D0Y9</accession>
<sequence length="257" mass="26470">MSGPLLAFAAVYLVAVWTPFGQRAENALVVGYADGAWMADASQSWGPPPLTQDLETIAVGLAAIASIAVARRRWLAGCTAIVTVLSTIAASQVLKNVLLIRPDLVGADDNLVEVSFPSGHVALTAALVAGVALVAPERRRPALAAVGAAWIALTAGAVQALYWHRPSDVLGATLLACAGYGAAHRLLHPGSRPSMPRPWAWTALLPAVAAAATGAGHEGTVAGPLVFGSAAWICAALLWITIARTSPRRPPAAPPRR</sequence>
<feature type="transmembrane region" description="Helical" evidence="1">
    <location>
        <begin position="114"/>
        <end position="135"/>
    </location>
</feature>
<feature type="domain" description="Phosphatidic acid phosphatase type 2/haloperoxidase" evidence="2">
    <location>
        <begin position="76"/>
        <end position="184"/>
    </location>
</feature>
<protein>
    <submittedName>
        <fullName evidence="3">Phosphatase PAP2 family protein</fullName>
    </submittedName>
</protein>
<evidence type="ECO:0000256" key="1">
    <source>
        <dbReference type="SAM" id="Phobius"/>
    </source>
</evidence>
<name>A0ABW8D0Y9_STRBI</name>
<dbReference type="RefSeq" id="WP_399619158.1">
    <property type="nucleotide sequence ID" value="NZ_JBITYT010000012.1"/>
</dbReference>
<feature type="transmembrane region" description="Helical" evidence="1">
    <location>
        <begin position="222"/>
        <end position="242"/>
    </location>
</feature>
<dbReference type="SMART" id="SM00014">
    <property type="entry name" value="acidPPc"/>
    <property type="match status" value="1"/>
</dbReference>
<reference evidence="3 4" key="1">
    <citation type="submission" date="2024-10" db="EMBL/GenBank/DDBJ databases">
        <title>The Natural Products Discovery Center: Release of the First 8490 Sequenced Strains for Exploring Actinobacteria Biosynthetic Diversity.</title>
        <authorList>
            <person name="Kalkreuter E."/>
            <person name="Kautsar S.A."/>
            <person name="Yang D."/>
            <person name="Bader C.D."/>
            <person name="Teijaro C.N."/>
            <person name="Fluegel L."/>
            <person name="Davis C.M."/>
            <person name="Simpson J.R."/>
            <person name="Lauterbach L."/>
            <person name="Steele A.D."/>
            <person name="Gui C."/>
            <person name="Meng S."/>
            <person name="Li G."/>
            <person name="Viehrig K."/>
            <person name="Ye F."/>
            <person name="Su P."/>
            <person name="Kiefer A.F."/>
            <person name="Nichols A."/>
            <person name="Cepeda A.J."/>
            <person name="Yan W."/>
            <person name="Fan B."/>
            <person name="Jiang Y."/>
            <person name="Adhikari A."/>
            <person name="Zheng C.-J."/>
            <person name="Schuster L."/>
            <person name="Cowan T.M."/>
            <person name="Smanski M.J."/>
            <person name="Chevrette M.G."/>
            <person name="De Carvalho L.P.S."/>
            <person name="Shen B."/>
        </authorList>
    </citation>
    <scope>NUCLEOTIDE SEQUENCE [LARGE SCALE GENOMIC DNA]</scope>
    <source>
        <strain evidence="3 4">NPDC053346</strain>
    </source>
</reference>
<proteinExistence type="predicted"/>
<keyword evidence="1" id="KW-1133">Transmembrane helix</keyword>
<comment type="caution">
    <text evidence="3">The sequence shown here is derived from an EMBL/GenBank/DDBJ whole genome shotgun (WGS) entry which is preliminary data.</text>
</comment>
<feature type="transmembrane region" description="Helical" evidence="1">
    <location>
        <begin position="74"/>
        <end position="94"/>
    </location>
</feature>
<dbReference type="Proteomes" id="UP001614391">
    <property type="component" value="Unassembled WGS sequence"/>
</dbReference>
<organism evidence="3 4">
    <name type="scientific">Streptomyces bikiniensis</name>
    <dbReference type="NCBI Taxonomy" id="1896"/>
    <lineage>
        <taxon>Bacteria</taxon>
        <taxon>Bacillati</taxon>
        <taxon>Actinomycetota</taxon>
        <taxon>Actinomycetes</taxon>
        <taxon>Kitasatosporales</taxon>
        <taxon>Streptomycetaceae</taxon>
        <taxon>Streptomyces</taxon>
    </lineage>
</organism>
<dbReference type="Gene3D" id="1.20.144.10">
    <property type="entry name" value="Phosphatidic acid phosphatase type 2/haloperoxidase"/>
    <property type="match status" value="1"/>
</dbReference>